<dbReference type="GO" id="GO:0016207">
    <property type="term" value="F:4-coumarate-CoA ligase activity"/>
    <property type="evidence" value="ECO:0007669"/>
    <property type="project" value="UniProtKB-EC"/>
</dbReference>
<evidence type="ECO:0000256" key="3">
    <source>
        <dbReference type="ARBA" id="ARBA00034223"/>
    </source>
</evidence>
<accession>A0A199V199</accession>
<dbReference type="Gene3D" id="3.40.50.12780">
    <property type="entry name" value="N-terminal domain of ligase-like"/>
    <property type="match status" value="1"/>
</dbReference>
<dbReference type="GO" id="GO:0009698">
    <property type="term" value="P:phenylpropanoid metabolic process"/>
    <property type="evidence" value="ECO:0007669"/>
    <property type="project" value="UniProtKB-ARBA"/>
</dbReference>
<feature type="non-terminal residue" evidence="6">
    <location>
        <position position="641"/>
    </location>
</feature>
<evidence type="ECO:0000256" key="2">
    <source>
        <dbReference type="ARBA" id="ARBA00034219"/>
    </source>
</evidence>
<organism evidence="6 7">
    <name type="scientific">Ananas comosus</name>
    <name type="common">Pineapple</name>
    <name type="synonym">Ananas ananas</name>
    <dbReference type="NCBI Taxonomy" id="4615"/>
    <lineage>
        <taxon>Eukaryota</taxon>
        <taxon>Viridiplantae</taxon>
        <taxon>Streptophyta</taxon>
        <taxon>Embryophyta</taxon>
        <taxon>Tracheophyta</taxon>
        <taxon>Spermatophyta</taxon>
        <taxon>Magnoliopsida</taxon>
        <taxon>Liliopsida</taxon>
        <taxon>Poales</taxon>
        <taxon>Bromeliaceae</taxon>
        <taxon>Bromelioideae</taxon>
        <taxon>Ananas</taxon>
    </lineage>
</organism>
<comment type="catalytic activity">
    <reaction evidence="3">
        <text>(E)-4-coumaroyl-AMP + CoA = (E)-4-coumaroyl-CoA + AMP + H(+)</text>
        <dbReference type="Rhea" id="RHEA:72423"/>
        <dbReference type="ChEBI" id="CHEBI:15378"/>
        <dbReference type="ChEBI" id="CHEBI:57287"/>
        <dbReference type="ChEBI" id="CHEBI:85008"/>
        <dbReference type="ChEBI" id="CHEBI:192348"/>
        <dbReference type="ChEBI" id="CHEBI:456215"/>
    </reaction>
    <physiologicalReaction direction="left-to-right" evidence="3">
        <dbReference type="Rhea" id="RHEA:72424"/>
    </physiologicalReaction>
</comment>
<dbReference type="Proteomes" id="UP000092600">
    <property type="component" value="Unassembled WGS sequence"/>
</dbReference>
<comment type="caution">
    <text evidence="6">The sequence shown here is derived from an EMBL/GenBank/DDBJ whole genome shotgun (WGS) entry which is preliminary data.</text>
</comment>
<feature type="domain" description="AMP-dependent synthetase/ligase" evidence="5">
    <location>
        <begin position="53"/>
        <end position="266"/>
    </location>
</feature>
<dbReference type="Gene3D" id="3.40.50.980">
    <property type="match status" value="1"/>
</dbReference>
<name>A0A199V199_ANACO</name>
<dbReference type="InterPro" id="IPR000873">
    <property type="entry name" value="AMP-dep_synth/lig_dom"/>
</dbReference>
<evidence type="ECO:0000259" key="5">
    <source>
        <dbReference type="Pfam" id="PF00501"/>
    </source>
</evidence>
<evidence type="ECO:0000256" key="4">
    <source>
        <dbReference type="ARBA" id="ARBA00034252"/>
    </source>
</evidence>
<feature type="non-terminal residue" evidence="6">
    <location>
        <position position="1"/>
    </location>
</feature>
<evidence type="ECO:0000313" key="7">
    <source>
        <dbReference type="Proteomes" id="UP000092600"/>
    </source>
</evidence>
<dbReference type="PANTHER" id="PTHR43272:SF6">
    <property type="entry name" value="LONG CHAIN ACYL-COA SYNTHETASE 1"/>
    <property type="match status" value="1"/>
</dbReference>
<dbReference type="EC" id="6.2.1.12" evidence="1"/>
<proteinExistence type="predicted"/>
<dbReference type="AlphaFoldDB" id="A0A199V199"/>
<dbReference type="STRING" id="4615.A0A199V199"/>
<reference evidence="6 7" key="1">
    <citation type="journal article" date="2016" name="DNA Res.">
        <title>The draft genome of MD-2 pineapple using hybrid error correction of long reads.</title>
        <authorList>
            <person name="Redwan R.M."/>
            <person name="Saidin A."/>
            <person name="Kumar S.V."/>
        </authorList>
    </citation>
    <scope>NUCLEOTIDE SEQUENCE [LARGE SCALE GENOMIC DNA]</scope>
    <source>
        <strain evidence="7">cv. MD2</strain>
        <tissue evidence="6">Leaf</tissue>
    </source>
</reference>
<evidence type="ECO:0000313" key="6">
    <source>
        <dbReference type="EMBL" id="OAY70857.1"/>
    </source>
</evidence>
<dbReference type="Pfam" id="PF00501">
    <property type="entry name" value="AMP-binding"/>
    <property type="match status" value="1"/>
</dbReference>
<comment type="catalytic activity">
    <reaction evidence="4">
        <text>(E)-4-coumarate + ATP + CoA = (E)-4-coumaroyl-CoA + AMP + diphosphate</text>
        <dbReference type="Rhea" id="RHEA:19641"/>
        <dbReference type="ChEBI" id="CHEBI:12876"/>
        <dbReference type="ChEBI" id="CHEBI:30616"/>
        <dbReference type="ChEBI" id="CHEBI:33019"/>
        <dbReference type="ChEBI" id="CHEBI:57287"/>
        <dbReference type="ChEBI" id="CHEBI:85008"/>
        <dbReference type="ChEBI" id="CHEBI:456215"/>
        <dbReference type="EC" id="6.2.1.12"/>
    </reaction>
    <physiologicalReaction direction="left-to-right" evidence="4">
        <dbReference type="Rhea" id="RHEA:19642"/>
    </physiologicalReaction>
</comment>
<dbReference type="InterPro" id="IPR042099">
    <property type="entry name" value="ANL_N_sf"/>
</dbReference>
<protein>
    <recommendedName>
        <fullName evidence="1">4-coumarate--CoA ligase</fullName>
        <ecNumber evidence="1">6.2.1.12</ecNumber>
    </recommendedName>
</protein>
<dbReference type="PROSITE" id="PS00455">
    <property type="entry name" value="AMP_BINDING"/>
    <property type="match status" value="1"/>
</dbReference>
<dbReference type="PANTHER" id="PTHR43272">
    <property type="entry name" value="LONG-CHAIN-FATTY-ACID--COA LIGASE"/>
    <property type="match status" value="1"/>
</dbReference>
<dbReference type="EMBL" id="LSRQ01003754">
    <property type="protein sequence ID" value="OAY70857.1"/>
    <property type="molecule type" value="Genomic_DNA"/>
</dbReference>
<dbReference type="InterPro" id="IPR020845">
    <property type="entry name" value="AMP-binding_CS"/>
</dbReference>
<gene>
    <name evidence="6" type="ORF">ACMD2_09933</name>
</gene>
<dbReference type="GO" id="GO:0106290">
    <property type="term" value="F:trans-cinnamate-CoA ligase activity"/>
    <property type="evidence" value="ECO:0007669"/>
    <property type="project" value="UniProtKB-ARBA"/>
</dbReference>
<dbReference type="GO" id="GO:0004467">
    <property type="term" value="F:long-chain fatty acid-CoA ligase activity"/>
    <property type="evidence" value="ECO:0007669"/>
    <property type="project" value="TreeGrafter"/>
</dbReference>
<dbReference type="GO" id="GO:0010025">
    <property type="term" value="P:wax biosynthetic process"/>
    <property type="evidence" value="ECO:0007669"/>
    <property type="project" value="TreeGrafter"/>
</dbReference>
<evidence type="ECO:0000256" key="1">
    <source>
        <dbReference type="ARBA" id="ARBA00012959"/>
    </source>
</evidence>
<dbReference type="SUPFAM" id="SSF56801">
    <property type="entry name" value="Acetyl-CoA synthetase-like"/>
    <property type="match status" value="1"/>
</dbReference>
<sequence>RMRKVYTVQVESGRAGKDGRPSVGPVYRSALAKDGFPPPDPRMSTSWDIFSVAAEKYPNNRMLGWREFVKGKPGCYIWKTYKEVYEEVVQVGSALRQMGAAPGSRIGIYGANCPQWIEAMEKCFEISKLSHPQACNGYSLICVPLYDTLGSGAVDYILDQAEIDIAFVQDKKMKELLFSDCASLRRLKVIVSFTSTTMEQEEAASKIGLQIYSWNDFLRIGKENLCEPLPPRPLDICTIMYTSGTSGNPKGVILTHESNAMYVRGVDLYMDLFDDKDINALRDDLMELKPTLFAGVPRVFERVHEGILKALSELWPHRRMIFNALYKHKLSWMRSGYSHKTASPLADFLAFSKIKARLGGRVRLIISGGAPLNTEIEEFLRVTSCAYVTQGYGLTETCGLSSNGVPDEMSLIGTVGVASTYTELRLEEVPEMGYDPLSVPSRGEICVRGKTLFSGYYKNPELTKEVMIDGWFHTGDIGEISPEGVLKIIDRKKNIFKLSHGEYVAAEYLEKVYGYLPIIEDIWVYGDSYRSMLVAVVAPHEDNTMKWAESNGHKGSFYDICALEELKIYILQELKALAEKNKLRGFECIKGVVVDPVPFNVERDLMTPTMKKKRSQMFKHYQSEIEKLYKNLAERRGDNNK</sequence>
<dbReference type="GO" id="GO:0005783">
    <property type="term" value="C:endoplasmic reticulum"/>
    <property type="evidence" value="ECO:0007669"/>
    <property type="project" value="TreeGrafter"/>
</dbReference>
<dbReference type="GO" id="GO:0016020">
    <property type="term" value="C:membrane"/>
    <property type="evidence" value="ECO:0007669"/>
    <property type="project" value="TreeGrafter"/>
</dbReference>
<comment type="catalytic activity">
    <reaction evidence="2">
        <text>(E)-4-coumarate + ATP + H(+) = (E)-4-coumaroyl-AMP + diphosphate</text>
        <dbReference type="Rhea" id="RHEA:72419"/>
        <dbReference type="ChEBI" id="CHEBI:12876"/>
        <dbReference type="ChEBI" id="CHEBI:15378"/>
        <dbReference type="ChEBI" id="CHEBI:30616"/>
        <dbReference type="ChEBI" id="CHEBI:33019"/>
        <dbReference type="ChEBI" id="CHEBI:192348"/>
    </reaction>
    <physiologicalReaction direction="left-to-right" evidence="2">
        <dbReference type="Rhea" id="RHEA:72420"/>
    </physiologicalReaction>
</comment>
<dbReference type="GO" id="GO:0010143">
    <property type="term" value="P:cutin biosynthetic process"/>
    <property type="evidence" value="ECO:0007669"/>
    <property type="project" value="TreeGrafter"/>
</dbReference>